<feature type="compositionally biased region" description="Pro residues" evidence="1">
    <location>
        <begin position="252"/>
        <end position="267"/>
    </location>
</feature>
<feature type="compositionally biased region" description="Low complexity" evidence="1">
    <location>
        <begin position="551"/>
        <end position="564"/>
    </location>
</feature>
<feature type="compositionally biased region" description="Basic and acidic residues" evidence="1">
    <location>
        <begin position="242"/>
        <end position="251"/>
    </location>
</feature>
<feature type="compositionally biased region" description="Low complexity" evidence="1">
    <location>
        <begin position="225"/>
        <end position="241"/>
    </location>
</feature>
<feature type="region of interest" description="Disordered" evidence="1">
    <location>
        <begin position="545"/>
        <end position="722"/>
    </location>
</feature>
<feature type="compositionally biased region" description="Polar residues" evidence="1">
    <location>
        <begin position="694"/>
        <end position="704"/>
    </location>
</feature>
<protein>
    <submittedName>
        <fullName evidence="2">Uncharacterized protein</fullName>
    </submittedName>
</protein>
<feature type="compositionally biased region" description="Polar residues" evidence="1">
    <location>
        <begin position="357"/>
        <end position="368"/>
    </location>
</feature>
<feature type="compositionally biased region" description="Low complexity" evidence="1">
    <location>
        <begin position="662"/>
        <end position="674"/>
    </location>
</feature>
<accession>A0AAW0D6L6</accession>
<dbReference type="PANTHER" id="PTHR45725">
    <property type="entry name" value="FORMIN HOMOLOGY 2 FAMILY MEMBER"/>
    <property type="match status" value="1"/>
</dbReference>
<feature type="compositionally biased region" description="Basic and acidic residues" evidence="1">
    <location>
        <begin position="462"/>
        <end position="472"/>
    </location>
</feature>
<comment type="caution">
    <text evidence="2">The sequence shown here is derived from an EMBL/GenBank/DDBJ whole genome shotgun (WGS) entry which is preliminary data.</text>
</comment>
<dbReference type="EMBL" id="JAWWNJ010000010">
    <property type="protein sequence ID" value="KAK7046972.1"/>
    <property type="molecule type" value="Genomic_DNA"/>
</dbReference>
<feature type="compositionally biased region" description="Pro residues" evidence="1">
    <location>
        <begin position="588"/>
        <end position="598"/>
    </location>
</feature>
<evidence type="ECO:0000313" key="2">
    <source>
        <dbReference type="EMBL" id="KAK7046972.1"/>
    </source>
</evidence>
<feature type="compositionally biased region" description="Acidic residues" evidence="1">
    <location>
        <begin position="473"/>
        <end position="490"/>
    </location>
</feature>
<gene>
    <name evidence="2" type="ORF">R3P38DRAFT_3423412</name>
</gene>
<reference evidence="2 3" key="1">
    <citation type="journal article" date="2024" name="J Genomics">
        <title>Draft genome sequencing and assembly of Favolaschia claudopus CIRM-BRFM 2984 isolated from oak limbs.</title>
        <authorList>
            <person name="Navarro D."/>
            <person name="Drula E."/>
            <person name="Chaduli D."/>
            <person name="Cazenave R."/>
            <person name="Ahrendt S."/>
            <person name="Wang J."/>
            <person name="Lipzen A."/>
            <person name="Daum C."/>
            <person name="Barry K."/>
            <person name="Grigoriev I.V."/>
            <person name="Favel A."/>
            <person name="Rosso M.N."/>
            <person name="Martin F."/>
        </authorList>
    </citation>
    <scope>NUCLEOTIDE SEQUENCE [LARGE SCALE GENOMIC DNA]</scope>
    <source>
        <strain evidence="2 3">CIRM-BRFM 2984</strain>
    </source>
</reference>
<dbReference type="AlphaFoldDB" id="A0AAW0D6L6"/>
<keyword evidence="3" id="KW-1185">Reference proteome</keyword>
<feature type="compositionally biased region" description="Low complexity" evidence="1">
    <location>
        <begin position="298"/>
        <end position="343"/>
    </location>
</feature>
<dbReference type="Proteomes" id="UP001362999">
    <property type="component" value="Unassembled WGS sequence"/>
</dbReference>
<feature type="compositionally biased region" description="Acidic residues" evidence="1">
    <location>
        <begin position="1"/>
        <end position="10"/>
    </location>
</feature>
<dbReference type="PANTHER" id="PTHR45725:SF1">
    <property type="entry name" value="DISHEVELLED ASSOCIATED ACTIVATOR OF MORPHOGENESIS, ISOFORM D"/>
    <property type="match status" value="1"/>
</dbReference>
<name>A0AAW0D6L6_9AGAR</name>
<feature type="region of interest" description="Disordered" evidence="1">
    <location>
        <begin position="96"/>
        <end position="405"/>
    </location>
</feature>
<feature type="compositionally biased region" description="Low complexity" evidence="1">
    <location>
        <begin position="98"/>
        <end position="148"/>
    </location>
</feature>
<dbReference type="InterPro" id="IPR051425">
    <property type="entry name" value="Formin_Homology"/>
</dbReference>
<sequence>MSVPSYDEDSQLYASESTGNINTATLKSRRRKGVLDLLLPSPTPPSCITRSDSSDWRLIHCLTDSDSGSVDAEEEVFEFPRPPRATLETHATFFSRYSHSPQSSSDSTPSLLSSHGSSHHPSSPTSSGPPTTPTSPTLSLRGTTLPPGIVLVRPLSIRKRSAASPPPKLPAAETELDTPHNDNDDSEFYAADARTFVTLSRPPPPVPHHHARAPSEVCGPRPRTRSPSSRPATAPSSTPAARDVEKDDKVSPRPPFPRRPPPPPPTSLPTGPALAPHTPPRSSSLHHPHSSPPPSSFKPPSSYSSHQHSPSNSISSTSTSTSSSTAPLAASPSSSPSRQLSLTRRAHVRVHRVPNFSRPTSQIALLQPSNSNSNSNSRSTSSPDPSTSSRDFPIPSEAAATRDSSYSFAAEYAAYAPLLRTPTPGLCVTFTPGMLTFDGVRGSGSGGSRGSGGEEEDGDGDGEIHVHPWREGDSDDEEEDEVDGGEDGEEDKNTPYQYRLSPLIALAPVMVEESEDDDQYFFDDRGYRRGRPSWDADSDAYALLPYEEPGGRASTESGSGSSYSHYPATTVSSCDARSSSCSGVSVRYPPPVDAPPRVPMKDASRSSAFAPPPLPPLPTSTSPPTSTSTPTPTLRSHWSSSTLSTASHPPSHSPSKQKRKSSSSSSGSSLAFARRYLKGAGGKTRKGGKDVSLMTGSSQETKNVQPKPRLRPMGAVSPRVVR</sequence>
<feature type="compositionally biased region" description="Polar residues" evidence="1">
    <location>
        <begin position="12"/>
        <end position="25"/>
    </location>
</feature>
<evidence type="ECO:0000313" key="3">
    <source>
        <dbReference type="Proteomes" id="UP001362999"/>
    </source>
</evidence>
<organism evidence="2 3">
    <name type="scientific">Favolaschia claudopus</name>
    <dbReference type="NCBI Taxonomy" id="2862362"/>
    <lineage>
        <taxon>Eukaryota</taxon>
        <taxon>Fungi</taxon>
        <taxon>Dikarya</taxon>
        <taxon>Basidiomycota</taxon>
        <taxon>Agaricomycotina</taxon>
        <taxon>Agaricomycetes</taxon>
        <taxon>Agaricomycetidae</taxon>
        <taxon>Agaricales</taxon>
        <taxon>Marasmiineae</taxon>
        <taxon>Mycenaceae</taxon>
        <taxon>Favolaschia</taxon>
    </lineage>
</organism>
<evidence type="ECO:0000256" key="1">
    <source>
        <dbReference type="SAM" id="MobiDB-lite"/>
    </source>
</evidence>
<feature type="compositionally biased region" description="Low complexity" evidence="1">
    <location>
        <begin position="268"/>
        <end position="283"/>
    </location>
</feature>
<feature type="compositionally biased region" description="Low complexity" evidence="1">
    <location>
        <begin position="571"/>
        <end position="587"/>
    </location>
</feature>
<feature type="compositionally biased region" description="Low complexity" evidence="1">
    <location>
        <begin position="619"/>
        <end position="654"/>
    </location>
</feature>
<feature type="region of interest" description="Disordered" evidence="1">
    <location>
        <begin position="1"/>
        <end position="25"/>
    </location>
</feature>
<feature type="compositionally biased region" description="Low complexity" evidence="1">
    <location>
        <begin position="369"/>
        <end position="391"/>
    </location>
</feature>
<feature type="region of interest" description="Disordered" evidence="1">
    <location>
        <begin position="439"/>
        <end position="497"/>
    </location>
</feature>
<proteinExistence type="predicted"/>
<feature type="compositionally biased region" description="Gly residues" evidence="1">
    <location>
        <begin position="441"/>
        <end position="451"/>
    </location>
</feature>